<organism evidence="2 3">
    <name type="scientific">Kribbella yunnanensis</name>
    <dbReference type="NCBI Taxonomy" id="190194"/>
    <lineage>
        <taxon>Bacteria</taxon>
        <taxon>Bacillati</taxon>
        <taxon>Actinomycetota</taxon>
        <taxon>Actinomycetes</taxon>
        <taxon>Propionibacteriales</taxon>
        <taxon>Kribbellaceae</taxon>
        <taxon>Kribbella</taxon>
    </lineage>
</organism>
<evidence type="ECO:0000313" key="2">
    <source>
        <dbReference type="EMBL" id="GAA1713613.1"/>
    </source>
</evidence>
<evidence type="ECO:0000256" key="1">
    <source>
        <dbReference type="SAM" id="MobiDB-lite"/>
    </source>
</evidence>
<reference evidence="2 3" key="1">
    <citation type="journal article" date="2019" name="Int. J. Syst. Evol. Microbiol.">
        <title>The Global Catalogue of Microorganisms (GCM) 10K type strain sequencing project: providing services to taxonomists for standard genome sequencing and annotation.</title>
        <authorList>
            <consortium name="The Broad Institute Genomics Platform"/>
            <consortium name="The Broad Institute Genome Sequencing Center for Infectious Disease"/>
            <person name="Wu L."/>
            <person name="Ma J."/>
        </authorList>
    </citation>
    <scope>NUCLEOTIDE SEQUENCE [LARGE SCALE GENOMIC DNA]</scope>
    <source>
        <strain evidence="2 3">JCM 14307</strain>
    </source>
</reference>
<keyword evidence="3" id="KW-1185">Reference proteome</keyword>
<protein>
    <submittedName>
        <fullName evidence="2">Uncharacterized protein</fullName>
    </submittedName>
</protein>
<dbReference type="InterPro" id="IPR043148">
    <property type="entry name" value="TagF_C"/>
</dbReference>
<gene>
    <name evidence="2" type="ORF">GCM10009745_72380</name>
</gene>
<evidence type="ECO:0000313" key="3">
    <source>
        <dbReference type="Proteomes" id="UP001500280"/>
    </source>
</evidence>
<dbReference type="Gene3D" id="3.40.50.12580">
    <property type="match status" value="1"/>
</dbReference>
<comment type="caution">
    <text evidence="2">The sequence shown here is derived from an EMBL/GenBank/DDBJ whole genome shotgun (WGS) entry which is preliminary data.</text>
</comment>
<name>A0ABN2IX77_9ACTN</name>
<dbReference type="EMBL" id="BAAANF010000023">
    <property type="protein sequence ID" value="GAA1713613.1"/>
    <property type="molecule type" value="Genomic_DNA"/>
</dbReference>
<proteinExistence type="predicted"/>
<dbReference type="Proteomes" id="UP001500280">
    <property type="component" value="Unassembled WGS sequence"/>
</dbReference>
<dbReference type="SUPFAM" id="SSF53756">
    <property type="entry name" value="UDP-Glycosyltransferase/glycogen phosphorylase"/>
    <property type="match status" value="1"/>
</dbReference>
<sequence length="470" mass="50834">MVWGILNTHTGTPGHRDTGTPGHRDTGTPGHRDTGTPGHRDTYGLTDRWLVRDGELVPASIVLTHDEQLRRLATASPAALSSAFVGGDPCFDRMVASEHQRNRYRHALGVDDDRTIVAVTSTWGRRSLFGAHPDLITELTTELEIDSYVIAVILHPNTWYAHGPAQIRLWLGEALRGGLRLIPPAEGWQQAILASDIVIGDNGSVTGYGAATGRPTLLATFPSEDVVPGSVIDALGQSAARLDLRAAFQPQLAAAHPADPEVRTLTTSAPSEASDRHRAEFYRLMNLPELASPALLPIYSSDDLRPIRSPLTAWWASTSTDAEGNITVRRWPADPVGRPNHPPQDVHRHLVVAAHEPRRDLSGNAAICIIEGSDSHTTAASVLRQRPVCSLVVTRESATTCTLTHRAGWSARLTARPDQGLDLDPAILASVIHDQSSFRRGGPILPLAFVVYLGSRRVTVSITEVRSGVQ</sequence>
<accession>A0ABN2IX77</accession>
<feature type="compositionally biased region" description="Basic and acidic residues" evidence="1">
    <location>
        <begin position="14"/>
        <end position="41"/>
    </location>
</feature>
<feature type="region of interest" description="Disordered" evidence="1">
    <location>
        <begin position="6"/>
        <end position="41"/>
    </location>
</feature>